<dbReference type="CDD" id="cd09467">
    <property type="entry name" value="LIM1_Lhx3b"/>
    <property type="match status" value="1"/>
</dbReference>
<dbReference type="InterPro" id="IPR040986">
    <property type="entry name" value="QSOX_FAD-bd_dom"/>
</dbReference>
<keyword evidence="4 23" id="KW-0285">Flavoprotein</keyword>
<evidence type="ECO:0000256" key="2">
    <source>
        <dbReference type="ARBA" id="ARBA00004123"/>
    </source>
</evidence>
<comment type="subcellular location">
    <subcellularLocation>
        <location evidence="2 20 22">Nucleus</location>
    </subcellularLocation>
</comment>
<evidence type="ECO:0000256" key="20">
    <source>
        <dbReference type="PROSITE-ProRule" id="PRU00108"/>
    </source>
</evidence>
<evidence type="ECO:0000256" key="17">
    <source>
        <dbReference type="ARBA" id="ARBA00023180"/>
    </source>
</evidence>
<dbReference type="CDD" id="cd09376">
    <property type="entry name" value="LIM2_Lhx3_Lhx4"/>
    <property type="match status" value="1"/>
</dbReference>
<dbReference type="InterPro" id="IPR049594">
    <property type="entry name" value="Lhx3/4-like_LIM2"/>
</dbReference>
<evidence type="ECO:0000259" key="27">
    <source>
        <dbReference type="PROSITE" id="PS50071"/>
    </source>
</evidence>
<protein>
    <recommendedName>
        <fullName evidence="23">Sulfhydryl oxidase</fullName>
        <ecNumber evidence="23">1.8.3.2</ecNumber>
    </recommendedName>
</protein>
<keyword evidence="14 20" id="KW-0371">Homeobox</keyword>
<evidence type="ECO:0000256" key="5">
    <source>
        <dbReference type="ARBA" id="ARBA00022723"/>
    </source>
</evidence>
<evidence type="ECO:0000256" key="1">
    <source>
        <dbReference type="ARBA" id="ARBA00001974"/>
    </source>
</evidence>
<dbReference type="Gene3D" id="1.20.120.1960">
    <property type="entry name" value="QSOX sulfhydryl oxidase domain"/>
    <property type="match status" value="1"/>
</dbReference>
<dbReference type="FunFam" id="2.10.110.10:FF:000120">
    <property type="entry name" value="Insulin gene enhancer protein ISL-2"/>
    <property type="match status" value="1"/>
</dbReference>
<dbReference type="Gene3D" id="1.10.10.60">
    <property type="entry name" value="Homeodomain-like"/>
    <property type="match status" value="1"/>
</dbReference>
<proteinExistence type="inferred from homology"/>
<keyword evidence="5 21" id="KW-0479">Metal-binding</keyword>
<evidence type="ECO:0000256" key="13">
    <source>
        <dbReference type="ARBA" id="ARBA00023125"/>
    </source>
</evidence>
<dbReference type="PROSITE" id="PS00478">
    <property type="entry name" value="LIM_DOMAIN_1"/>
    <property type="match status" value="1"/>
</dbReference>
<dbReference type="SMART" id="SM00389">
    <property type="entry name" value="HOX"/>
    <property type="match status" value="1"/>
</dbReference>
<dbReference type="PROSITE" id="PS51352">
    <property type="entry name" value="THIOREDOXIN_2"/>
    <property type="match status" value="1"/>
</dbReference>
<keyword evidence="10 23" id="KW-0560">Oxidoreductase</keyword>
<dbReference type="SUPFAM" id="SSF69000">
    <property type="entry name" value="FAD-dependent thiol oxidase"/>
    <property type="match status" value="1"/>
</dbReference>
<dbReference type="SUPFAM" id="SSF57716">
    <property type="entry name" value="Glucocorticoid receptor-like (DNA-binding domain)"/>
    <property type="match status" value="2"/>
</dbReference>
<feature type="domain" description="Thioredoxin" evidence="29">
    <location>
        <begin position="13"/>
        <end position="148"/>
    </location>
</feature>
<feature type="domain" description="Homeobox" evidence="27">
    <location>
        <begin position="735"/>
        <end position="795"/>
    </location>
</feature>
<evidence type="ECO:0000256" key="7">
    <source>
        <dbReference type="ARBA" id="ARBA00022737"/>
    </source>
</evidence>
<dbReference type="FunFam" id="3.40.30.10:FF:000080">
    <property type="entry name" value="Sulfhydryl oxidase"/>
    <property type="match status" value="1"/>
</dbReference>
<dbReference type="PANTHER" id="PTHR22897">
    <property type="entry name" value="QUIESCIN Q6-RELATED SULFHYDRYL OXIDASE"/>
    <property type="match status" value="1"/>
</dbReference>
<keyword evidence="7" id="KW-0677">Repeat</keyword>
<dbReference type="PROSITE" id="PS51324">
    <property type="entry name" value="ERV_ALR"/>
    <property type="match status" value="1"/>
</dbReference>
<evidence type="ECO:0000256" key="18">
    <source>
        <dbReference type="ARBA" id="ARBA00023242"/>
    </source>
</evidence>
<evidence type="ECO:0000256" key="10">
    <source>
        <dbReference type="ARBA" id="ARBA00023002"/>
    </source>
</evidence>
<evidence type="ECO:0000256" key="21">
    <source>
        <dbReference type="PROSITE-ProRule" id="PRU00125"/>
    </source>
</evidence>
<evidence type="ECO:0000256" key="4">
    <source>
        <dbReference type="ARBA" id="ARBA00022630"/>
    </source>
</evidence>
<comment type="similarity">
    <text evidence="3 23">Belongs to the quiescin-sulfhydryl oxidase (QSOX) family.</text>
</comment>
<dbReference type="Proteomes" id="UP001623348">
    <property type="component" value="Unassembled WGS sequence"/>
</dbReference>
<dbReference type="SMART" id="SM00132">
    <property type="entry name" value="LIM"/>
    <property type="match status" value="2"/>
</dbReference>
<dbReference type="PROSITE" id="PS00027">
    <property type="entry name" value="HOMEOBOX_1"/>
    <property type="match status" value="1"/>
</dbReference>
<comment type="catalytic activity">
    <reaction evidence="19 23">
        <text>2 R'C(R)SH + O2 = R'C(R)S-S(R)CR' + H2O2</text>
        <dbReference type="Rhea" id="RHEA:17357"/>
        <dbReference type="ChEBI" id="CHEBI:15379"/>
        <dbReference type="ChEBI" id="CHEBI:16240"/>
        <dbReference type="ChEBI" id="CHEBI:16520"/>
        <dbReference type="ChEBI" id="CHEBI:17412"/>
        <dbReference type="EC" id="1.8.3.2"/>
    </reaction>
</comment>
<evidence type="ECO:0000256" key="19">
    <source>
        <dbReference type="ARBA" id="ARBA00048864"/>
    </source>
</evidence>
<reference evidence="30 31" key="1">
    <citation type="submission" date="2024-06" db="EMBL/GenBank/DDBJ databases">
        <title>The draft genome of Grus japonensis, version 3.</title>
        <authorList>
            <person name="Nabeshima K."/>
            <person name="Suzuki S."/>
            <person name="Onuma M."/>
        </authorList>
    </citation>
    <scope>NUCLEOTIDE SEQUENCE [LARGE SCALE GENOMIC DNA]</scope>
    <source>
        <strain evidence="30 31">451A</strain>
    </source>
</reference>
<keyword evidence="6 25" id="KW-0732">Signal</keyword>
<feature type="domain" description="LIM zinc-binding" evidence="26">
    <location>
        <begin position="669"/>
        <end position="731"/>
    </location>
</feature>
<evidence type="ECO:0000259" key="26">
    <source>
        <dbReference type="PROSITE" id="PS50023"/>
    </source>
</evidence>
<dbReference type="Pfam" id="PF00046">
    <property type="entry name" value="Homeodomain"/>
    <property type="match status" value="1"/>
</dbReference>
<feature type="domain" description="ERV/ALR sulfhydryl oxidase" evidence="28">
    <location>
        <begin position="394"/>
        <end position="503"/>
    </location>
</feature>
<keyword evidence="8 23" id="KW-0274">FAD</keyword>
<dbReference type="InterPro" id="IPR041269">
    <property type="entry name" value="QSOX_Trx1"/>
</dbReference>
<evidence type="ECO:0000259" key="28">
    <source>
        <dbReference type="PROSITE" id="PS51324"/>
    </source>
</evidence>
<dbReference type="FunFam" id="3.40.30.10:FF:000073">
    <property type="entry name" value="Sulfhydryl oxidase"/>
    <property type="match status" value="1"/>
</dbReference>
<dbReference type="Gene3D" id="2.10.110.10">
    <property type="entry name" value="Cysteine Rich Protein"/>
    <property type="match status" value="2"/>
</dbReference>
<evidence type="ECO:0000259" key="29">
    <source>
        <dbReference type="PROSITE" id="PS51352"/>
    </source>
</evidence>
<dbReference type="PROSITE" id="PS50071">
    <property type="entry name" value="HOMEOBOX_2"/>
    <property type="match status" value="1"/>
</dbReference>
<dbReference type="InterPro" id="IPR042568">
    <property type="entry name" value="QSOX_FAD-bd_sf"/>
</dbReference>
<evidence type="ECO:0000256" key="22">
    <source>
        <dbReference type="RuleBase" id="RU000682"/>
    </source>
</evidence>
<evidence type="ECO:0000256" key="11">
    <source>
        <dbReference type="ARBA" id="ARBA00023015"/>
    </source>
</evidence>
<keyword evidence="15" id="KW-1015">Disulfide bond</keyword>
<dbReference type="EMBL" id="BAAFJT010000020">
    <property type="protein sequence ID" value="GAB0198557.1"/>
    <property type="molecule type" value="Genomic_DNA"/>
</dbReference>
<evidence type="ECO:0000256" key="25">
    <source>
        <dbReference type="SAM" id="SignalP"/>
    </source>
</evidence>
<comment type="cofactor">
    <cofactor evidence="1 23">
        <name>FAD</name>
        <dbReference type="ChEBI" id="CHEBI:57692"/>
    </cofactor>
</comment>
<dbReference type="GO" id="GO:0003677">
    <property type="term" value="F:DNA binding"/>
    <property type="evidence" value="ECO:0007669"/>
    <property type="project" value="UniProtKB-UniRule"/>
</dbReference>
<dbReference type="InterPro" id="IPR001356">
    <property type="entry name" value="HD"/>
</dbReference>
<evidence type="ECO:0000256" key="23">
    <source>
        <dbReference type="RuleBase" id="RU371123"/>
    </source>
</evidence>
<evidence type="ECO:0000256" key="24">
    <source>
        <dbReference type="SAM" id="MobiDB-lite"/>
    </source>
</evidence>
<sequence>MAAAGCGGPVALLALLLAAAAARLYRAGEDPLTVLAAGSVRRALLNSSAAWVVQFYSSSCGHCIAFAPTWRALAGDVKDWEAAIRVGVLDCGEEENYETCKEYGIHYYPTFRYFKAFTKQFTTGENYKAGADRELQTVRQMMIDFLQNHSQEFRPPACPPLDPVSSSDITSLFDKNSRRYTAIVFESNNSYVGREVILDLIQYENIVVKRALNFDKTFLEKLGITSVPSCYLVYPNGSHGLINILKPLRSFFSSYLKSLPGVRKKLLLPLQLPVQENKEKSTEIKVWKEFDKSKLYMADLESGLHYLLRVELATHKTLEGAELKTFKDFVTVSAKLFPGRQPVVKLLETLQEWLVSLPLDKIPYDAILDLVNNKMRISGIFLTKKVQWVGCQGSRPELRGYTCSLWKLFHTLTVQAALRPKALLNTGLEDNPQVVLQIMRRYIHHFFGCKACAQHFEEMAKESMDSVKTLDKAVLWLWQKHNVVNNRLAGDLTEDPKFPKVQWPTPDICPACHEEIKGLHSWNEAQVLQFMKYHYNSENIVYKYTESQTDSSETEQGDTRELKDKSLLKKPSGNRENKIQDKENVLDSESKVLDKIIANHGPVKDSEIPLCAGCNQHIVDRFILKVLDRHWHSKCLKCSDCQTQLAEKCFSRGDGVYCKEDFFKRFGTKCAACQQGIPPTQVVRRAQDFVYHLHCFACIVCKRQLATGDEFYLMEDSRLVCKADYETAKQREAESTAKRPRTTITAKQLETLKNAYNNSPKPARHVREQLSSETGLDMRVVQVWFQNRRAKEKRLKKDAGRQRWGQYFRNMKRSRGTSKSDKDSIQEEGPDSDAEVSFTDEPSISEMSHSNGIYSNLNEASPALGRQAGTNGSFALDHSGIPAQDQYHDLRSNSPYGIPQSPASLQALPGHQPLISSLVYPDNGLGIMGQSGQGVPQSMRVLAGNGPSSDLSTGSSGGYPDFPASPASWLDEVDHGQF</sequence>
<feature type="domain" description="LIM zinc-binding" evidence="26">
    <location>
        <begin position="609"/>
        <end position="668"/>
    </location>
</feature>
<accession>A0ABC9XMB8</accession>
<dbReference type="SUPFAM" id="SSF52833">
    <property type="entry name" value="Thioredoxin-like"/>
    <property type="match status" value="1"/>
</dbReference>
<dbReference type="InterPro" id="IPR049593">
    <property type="entry name" value="Lhx3_LIM1"/>
</dbReference>
<keyword evidence="31" id="KW-1185">Reference proteome</keyword>
<evidence type="ECO:0000256" key="16">
    <source>
        <dbReference type="ARBA" id="ARBA00023163"/>
    </source>
</evidence>
<feature type="DNA-binding region" description="Homeobox" evidence="20">
    <location>
        <begin position="737"/>
        <end position="796"/>
    </location>
</feature>
<dbReference type="PROSITE" id="PS50023">
    <property type="entry name" value="LIM_DOMAIN_2"/>
    <property type="match status" value="2"/>
</dbReference>
<name>A0ABC9XMB8_GRUJA</name>
<dbReference type="SUPFAM" id="SSF46689">
    <property type="entry name" value="Homeodomain-like"/>
    <property type="match status" value="1"/>
</dbReference>
<dbReference type="Pfam" id="PF00085">
    <property type="entry name" value="Thioredoxin"/>
    <property type="match status" value="1"/>
</dbReference>
<keyword evidence="11" id="KW-0805">Transcription regulation</keyword>
<dbReference type="Pfam" id="PF18371">
    <property type="entry name" value="FAD_SOX"/>
    <property type="match status" value="1"/>
</dbReference>
<comment type="caution">
    <text evidence="30">The sequence shown here is derived from an EMBL/GenBank/DDBJ whole genome shotgun (WGS) entry which is preliminary data.</text>
</comment>
<comment type="function">
    <text evidence="23">Catalyzes the oxidation of sulfhydryl groups in peptide and protein thiols to disulfides with the reduction of oxygen to hydrogen peroxide.</text>
</comment>
<dbReference type="EC" id="1.8.3.2" evidence="23"/>
<dbReference type="Gene3D" id="1.20.120.310">
    <property type="entry name" value="ERV/ALR sulfhydryl oxidase domain"/>
    <property type="match status" value="1"/>
</dbReference>
<evidence type="ECO:0000256" key="9">
    <source>
        <dbReference type="ARBA" id="ARBA00022833"/>
    </source>
</evidence>
<evidence type="ECO:0000256" key="15">
    <source>
        <dbReference type="ARBA" id="ARBA00023157"/>
    </source>
</evidence>
<evidence type="ECO:0000256" key="12">
    <source>
        <dbReference type="ARBA" id="ARBA00023038"/>
    </source>
</evidence>
<dbReference type="InterPro" id="IPR039798">
    <property type="entry name" value="Sulfhydryl_oxidase"/>
</dbReference>
<evidence type="ECO:0000256" key="3">
    <source>
        <dbReference type="ARBA" id="ARBA00006041"/>
    </source>
</evidence>
<evidence type="ECO:0000313" key="30">
    <source>
        <dbReference type="EMBL" id="GAB0198557.1"/>
    </source>
</evidence>
<dbReference type="FunFam" id="1.20.120.1960:FF:000001">
    <property type="entry name" value="Sulfhydryl oxidase"/>
    <property type="match status" value="1"/>
</dbReference>
<keyword evidence="13 20" id="KW-0238">DNA-binding</keyword>
<dbReference type="AlphaFoldDB" id="A0ABC9XMB8"/>
<evidence type="ECO:0000256" key="14">
    <source>
        <dbReference type="ARBA" id="ARBA00023155"/>
    </source>
</evidence>
<dbReference type="GO" id="GO:0046872">
    <property type="term" value="F:metal ion binding"/>
    <property type="evidence" value="ECO:0007669"/>
    <property type="project" value="UniProtKB-KW"/>
</dbReference>
<dbReference type="FunFam" id="1.20.120.310:FF:000001">
    <property type="entry name" value="Sulfhydryl oxidase"/>
    <property type="match status" value="1"/>
</dbReference>
<dbReference type="Gene3D" id="3.40.30.10">
    <property type="entry name" value="Glutaredoxin"/>
    <property type="match status" value="2"/>
</dbReference>
<dbReference type="InterPro" id="IPR017970">
    <property type="entry name" value="Homeobox_CS"/>
</dbReference>
<dbReference type="CDD" id="cd02992">
    <property type="entry name" value="PDI_a_QSOX"/>
    <property type="match status" value="1"/>
</dbReference>
<dbReference type="InterPro" id="IPR009057">
    <property type="entry name" value="Homeodomain-like_sf"/>
</dbReference>
<dbReference type="InterPro" id="IPR001781">
    <property type="entry name" value="Znf_LIM"/>
</dbReference>
<keyword evidence="9 21" id="KW-0862">Zinc</keyword>
<evidence type="ECO:0000313" key="31">
    <source>
        <dbReference type="Proteomes" id="UP001623348"/>
    </source>
</evidence>
<feature type="compositionally biased region" description="Polar residues" evidence="24">
    <location>
        <begin position="840"/>
        <end position="854"/>
    </location>
</feature>
<feature type="region of interest" description="Disordered" evidence="24">
    <location>
        <begin position="792"/>
        <end position="854"/>
    </location>
</feature>
<dbReference type="CDD" id="cd00086">
    <property type="entry name" value="homeodomain"/>
    <property type="match status" value="1"/>
</dbReference>
<dbReference type="Pfam" id="PF00412">
    <property type="entry name" value="LIM"/>
    <property type="match status" value="2"/>
</dbReference>
<dbReference type="Pfam" id="PF18108">
    <property type="entry name" value="QSOX_Trx1"/>
    <property type="match status" value="1"/>
</dbReference>
<dbReference type="Pfam" id="PF04777">
    <property type="entry name" value="Evr1_Alr"/>
    <property type="match status" value="1"/>
</dbReference>
<keyword evidence="17" id="KW-0325">Glycoprotein</keyword>
<evidence type="ECO:0000256" key="8">
    <source>
        <dbReference type="ARBA" id="ARBA00022827"/>
    </source>
</evidence>
<keyword evidence="12 21" id="KW-0440">LIM domain</keyword>
<dbReference type="PANTHER" id="PTHR22897:SF7">
    <property type="entry name" value="SULFHYDRYL OXIDASE 2"/>
    <property type="match status" value="1"/>
</dbReference>
<gene>
    <name evidence="30" type="ORF">GRJ2_002321100</name>
</gene>
<organism evidence="30 31">
    <name type="scientific">Grus japonensis</name>
    <name type="common">Japanese crane</name>
    <name type="synonym">Red-crowned crane</name>
    <dbReference type="NCBI Taxonomy" id="30415"/>
    <lineage>
        <taxon>Eukaryota</taxon>
        <taxon>Metazoa</taxon>
        <taxon>Chordata</taxon>
        <taxon>Craniata</taxon>
        <taxon>Vertebrata</taxon>
        <taxon>Euteleostomi</taxon>
        <taxon>Archelosauria</taxon>
        <taxon>Archosauria</taxon>
        <taxon>Dinosauria</taxon>
        <taxon>Saurischia</taxon>
        <taxon>Theropoda</taxon>
        <taxon>Coelurosauria</taxon>
        <taxon>Aves</taxon>
        <taxon>Neognathae</taxon>
        <taxon>Neoaves</taxon>
        <taxon>Gruiformes</taxon>
        <taxon>Gruidae</taxon>
        <taxon>Grus</taxon>
    </lineage>
</organism>
<evidence type="ECO:0000256" key="6">
    <source>
        <dbReference type="ARBA" id="ARBA00022729"/>
    </source>
</evidence>
<dbReference type="FunFam" id="1.10.10.60:FF:000219">
    <property type="entry name" value="LIM/homeobox protein Lhx3"/>
    <property type="match status" value="1"/>
</dbReference>
<dbReference type="GO" id="GO:0016972">
    <property type="term" value="F:thiol oxidase activity"/>
    <property type="evidence" value="ECO:0007669"/>
    <property type="project" value="UniProtKB-EC"/>
</dbReference>
<dbReference type="InterPro" id="IPR036249">
    <property type="entry name" value="Thioredoxin-like_sf"/>
</dbReference>
<keyword evidence="16" id="KW-0804">Transcription</keyword>
<feature type="region of interest" description="Disordered" evidence="24">
    <location>
        <begin position="929"/>
        <end position="978"/>
    </location>
</feature>
<feature type="chain" id="PRO_5044882606" description="Sulfhydryl oxidase" evidence="25">
    <location>
        <begin position="28"/>
        <end position="978"/>
    </location>
</feature>
<dbReference type="InterPro" id="IPR017905">
    <property type="entry name" value="ERV/ALR_sulphydryl_oxidase"/>
</dbReference>
<feature type="signal peptide" evidence="25">
    <location>
        <begin position="1"/>
        <end position="27"/>
    </location>
</feature>
<keyword evidence="18 20" id="KW-0539">Nucleus</keyword>
<dbReference type="InterPro" id="IPR036774">
    <property type="entry name" value="ERV/ALR_sulphydryl_oxid_sf"/>
</dbReference>
<dbReference type="InterPro" id="IPR013766">
    <property type="entry name" value="Thioredoxin_domain"/>
</dbReference>
<dbReference type="FunFam" id="2.10.110.10:FF:000032">
    <property type="entry name" value="LIM/homeobox protein Lhx3"/>
    <property type="match status" value="1"/>
</dbReference>
<dbReference type="GO" id="GO:0005634">
    <property type="term" value="C:nucleus"/>
    <property type="evidence" value="ECO:0007669"/>
    <property type="project" value="UniProtKB-SubCell"/>
</dbReference>